<comment type="caution">
    <text evidence="2">The sequence shown here is derived from an EMBL/GenBank/DDBJ whole genome shotgun (WGS) entry which is preliminary data.</text>
</comment>
<keyword evidence="3" id="KW-1185">Reference proteome</keyword>
<dbReference type="Pfam" id="PF13301">
    <property type="entry name" value="DUF4079"/>
    <property type="match status" value="1"/>
</dbReference>
<sequence>MSRLGETLSQALTPIADQFSSLNFPEPIVHWGHPLMMGIVVGVMGTYAAVTGWQGRTATDETIAATKRDQHSKVAPAMLLFITLGYTGGILSLVMQGQPLLESPHFWTGTLAIAILGLNGLLSLGGFGGQASLRTVHAYVGTMAMGLLLLHLVFGVNLGLSI</sequence>
<feature type="transmembrane region" description="Helical" evidence="1">
    <location>
        <begin position="139"/>
        <end position="160"/>
    </location>
</feature>
<dbReference type="AlphaFoldDB" id="A0A0M2PRR2"/>
<dbReference type="PANTHER" id="PTHR36738">
    <property type="entry name" value="EXPRESSED PROTEIN"/>
    <property type="match status" value="1"/>
</dbReference>
<evidence type="ECO:0000313" key="2">
    <source>
        <dbReference type="EMBL" id="KKI98839.1"/>
    </source>
</evidence>
<dbReference type="InterPro" id="IPR025067">
    <property type="entry name" value="DUF4079"/>
</dbReference>
<dbReference type="RefSeq" id="WP_017712286.1">
    <property type="nucleotide sequence ID" value="NZ_KB235937.1"/>
</dbReference>
<accession>A0A0M2PRR2</accession>
<dbReference type="PANTHER" id="PTHR36738:SF1">
    <property type="entry name" value="EXPRESSED PROTEIN"/>
    <property type="match status" value="1"/>
</dbReference>
<feature type="transmembrane region" description="Helical" evidence="1">
    <location>
        <begin position="74"/>
        <end position="94"/>
    </location>
</feature>
<feature type="transmembrane region" description="Helical" evidence="1">
    <location>
        <begin position="106"/>
        <end position="127"/>
    </location>
</feature>
<proteinExistence type="predicted"/>
<dbReference type="OrthoDB" id="530812at2"/>
<evidence type="ECO:0000313" key="3">
    <source>
        <dbReference type="Proteomes" id="UP000034681"/>
    </source>
</evidence>
<reference evidence="2" key="1">
    <citation type="submission" date="2012-04" db="EMBL/GenBank/DDBJ databases">
        <authorList>
            <person name="Borisov I.G."/>
            <person name="Ivanikova N.V."/>
            <person name="Pinevich A.V."/>
        </authorList>
    </citation>
    <scope>NUCLEOTIDE SEQUENCE</scope>
    <source>
        <strain evidence="2">CALU 1027</strain>
    </source>
</reference>
<evidence type="ECO:0000256" key="1">
    <source>
        <dbReference type="SAM" id="Phobius"/>
    </source>
</evidence>
<feature type="transmembrane region" description="Helical" evidence="1">
    <location>
        <begin position="31"/>
        <end position="53"/>
    </location>
</feature>
<name>A0A0M2PRR2_PROHO</name>
<dbReference type="eggNOG" id="ENOG50300C8">
    <property type="taxonomic scope" value="Bacteria"/>
</dbReference>
<evidence type="ECO:0008006" key="4">
    <source>
        <dbReference type="Google" id="ProtNLM"/>
    </source>
</evidence>
<protein>
    <recommendedName>
        <fullName evidence="4">DUF4079 domain-containing protein</fullName>
    </recommendedName>
</protein>
<keyword evidence="1" id="KW-0812">Transmembrane</keyword>
<gene>
    <name evidence="2" type="ORF">PROH_13385</name>
</gene>
<dbReference type="EMBL" id="AJTX02000006">
    <property type="protein sequence ID" value="KKI98839.1"/>
    <property type="molecule type" value="Genomic_DNA"/>
</dbReference>
<keyword evidence="1" id="KW-1133">Transmembrane helix</keyword>
<dbReference type="Proteomes" id="UP000034681">
    <property type="component" value="Unassembled WGS sequence"/>
</dbReference>
<dbReference type="STRING" id="317619.GCA_000332315_01807"/>
<organism evidence="2 3">
    <name type="scientific">Prochlorothrix hollandica PCC 9006 = CALU 1027</name>
    <dbReference type="NCBI Taxonomy" id="317619"/>
    <lineage>
        <taxon>Bacteria</taxon>
        <taxon>Bacillati</taxon>
        <taxon>Cyanobacteriota</taxon>
        <taxon>Cyanophyceae</taxon>
        <taxon>Prochlorotrichales</taxon>
        <taxon>Prochlorotrichaceae</taxon>
        <taxon>Prochlorothrix</taxon>
    </lineage>
</organism>
<dbReference type="GO" id="GO:0016020">
    <property type="term" value="C:membrane"/>
    <property type="evidence" value="ECO:0007669"/>
    <property type="project" value="TreeGrafter"/>
</dbReference>
<keyword evidence="1" id="KW-0472">Membrane</keyword>